<feature type="region of interest" description="Disordered" evidence="1">
    <location>
        <begin position="1"/>
        <end position="26"/>
    </location>
</feature>
<evidence type="ECO:0000313" key="3">
    <source>
        <dbReference type="Proteomes" id="UP001054837"/>
    </source>
</evidence>
<proteinExistence type="predicted"/>
<evidence type="ECO:0000313" key="2">
    <source>
        <dbReference type="EMBL" id="GIY62940.1"/>
    </source>
</evidence>
<accession>A0AAV4V004</accession>
<evidence type="ECO:0000256" key="1">
    <source>
        <dbReference type="SAM" id="MobiDB-lite"/>
    </source>
</evidence>
<sequence>MAEGVGGGRIRINVALPPLPPPGTGCKDLHYRRPRKQSQASGPLGPGPCRWSSLPLLLGHLDDCDLSPYEGDELIHQMDE</sequence>
<keyword evidence="3" id="KW-1185">Reference proteome</keyword>
<organism evidence="2 3">
    <name type="scientific">Caerostris darwini</name>
    <dbReference type="NCBI Taxonomy" id="1538125"/>
    <lineage>
        <taxon>Eukaryota</taxon>
        <taxon>Metazoa</taxon>
        <taxon>Ecdysozoa</taxon>
        <taxon>Arthropoda</taxon>
        <taxon>Chelicerata</taxon>
        <taxon>Arachnida</taxon>
        <taxon>Araneae</taxon>
        <taxon>Araneomorphae</taxon>
        <taxon>Entelegynae</taxon>
        <taxon>Araneoidea</taxon>
        <taxon>Araneidae</taxon>
        <taxon>Caerostris</taxon>
    </lineage>
</organism>
<protein>
    <submittedName>
        <fullName evidence="2">Uncharacterized protein</fullName>
    </submittedName>
</protein>
<dbReference type="Proteomes" id="UP001054837">
    <property type="component" value="Unassembled WGS sequence"/>
</dbReference>
<name>A0AAV4V004_9ARAC</name>
<dbReference type="EMBL" id="BPLQ01012143">
    <property type="protein sequence ID" value="GIY62940.1"/>
    <property type="molecule type" value="Genomic_DNA"/>
</dbReference>
<comment type="caution">
    <text evidence="2">The sequence shown here is derived from an EMBL/GenBank/DDBJ whole genome shotgun (WGS) entry which is preliminary data.</text>
</comment>
<gene>
    <name evidence="2" type="ORF">CDAR_565791</name>
</gene>
<dbReference type="AlphaFoldDB" id="A0AAV4V004"/>
<reference evidence="2 3" key="1">
    <citation type="submission" date="2021-06" db="EMBL/GenBank/DDBJ databases">
        <title>Caerostris darwini draft genome.</title>
        <authorList>
            <person name="Kono N."/>
            <person name="Arakawa K."/>
        </authorList>
    </citation>
    <scope>NUCLEOTIDE SEQUENCE [LARGE SCALE GENOMIC DNA]</scope>
</reference>